<reference evidence="3" key="1">
    <citation type="submission" date="2023-12" db="EMBL/GenBank/DDBJ databases">
        <title>Novel species in genus Nocardioides.</title>
        <authorList>
            <person name="Zhou H."/>
        </authorList>
    </citation>
    <scope>NUCLEOTIDE SEQUENCE [LARGE SCALE GENOMIC DNA]</scope>
    <source>
        <strain evidence="3">HM61</strain>
    </source>
</reference>
<keyword evidence="1" id="KW-1133">Transmembrane helix</keyword>
<protein>
    <recommendedName>
        <fullName evidence="4">DUF983 domain-containing protein</fullName>
    </recommendedName>
</protein>
<feature type="transmembrane region" description="Helical" evidence="1">
    <location>
        <begin position="73"/>
        <end position="90"/>
    </location>
</feature>
<organism evidence="2 3">
    <name type="scientific">Nocardioides bizhenqiangii</name>
    <dbReference type="NCBI Taxonomy" id="3095076"/>
    <lineage>
        <taxon>Bacteria</taxon>
        <taxon>Bacillati</taxon>
        <taxon>Actinomycetota</taxon>
        <taxon>Actinomycetes</taxon>
        <taxon>Propionibacteriales</taxon>
        <taxon>Nocardioidaceae</taxon>
        <taxon>Nocardioides</taxon>
    </lineage>
</organism>
<evidence type="ECO:0008006" key="4">
    <source>
        <dbReference type="Google" id="ProtNLM"/>
    </source>
</evidence>
<dbReference type="Proteomes" id="UP001327225">
    <property type="component" value="Chromosome"/>
</dbReference>
<keyword evidence="1" id="KW-0472">Membrane</keyword>
<accession>A0ABZ0ZN23</accession>
<evidence type="ECO:0000313" key="3">
    <source>
        <dbReference type="Proteomes" id="UP001327225"/>
    </source>
</evidence>
<name>A0ABZ0ZN23_9ACTN</name>
<evidence type="ECO:0000313" key="2">
    <source>
        <dbReference type="EMBL" id="WQQ25623.1"/>
    </source>
</evidence>
<evidence type="ECO:0000256" key="1">
    <source>
        <dbReference type="SAM" id="Phobius"/>
    </source>
</evidence>
<gene>
    <name evidence="2" type="ORF">SHK19_16850</name>
</gene>
<keyword evidence="1" id="KW-0812">Transmembrane</keyword>
<sequence>MKVSYNDEKWRVTRRWLPWRRRVRGAGKAWDLVPSLPAGDDPVSGAITLVVLVIFAPVIAVAVVLTVLAAIEFAVLLLLVPFLAVARMAFGRHWVVEVRRGFTPYYEEHAGDWAASSERIRQLAASISRGDLPLHTLGDDAGPVSPS</sequence>
<dbReference type="RefSeq" id="WP_322456414.1">
    <property type="nucleotide sequence ID" value="NZ_CP141059.1"/>
</dbReference>
<feature type="transmembrane region" description="Helical" evidence="1">
    <location>
        <begin position="46"/>
        <end position="67"/>
    </location>
</feature>
<keyword evidence="3" id="KW-1185">Reference proteome</keyword>
<proteinExistence type="predicted"/>
<dbReference type="EMBL" id="CP141059">
    <property type="protein sequence ID" value="WQQ25623.1"/>
    <property type="molecule type" value="Genomic_DNA"/>
</dbReference>